<keyword evidence="3" id="KW-1185">Reference proteome</keyword>
<dbReference type="RefSeq" id="WP_188513114.1">
    <property type="nucleotide sequence ID" value="NZ_BMGD01000001.1"/>
</dbReference>
<reference evidence="3" key="1">
    <citation type="journal article" date="2019" name="Int. J. Syst. Evol. Microbiol.">
        <title>The Global Catalogue of Microorganisms (GCM) 10K type strain sequencing project: providing services to taxonomists for standard genome sequencing and annotation.</title>
        <authorList>
            <consortium name="The Broad Institute Genomics Platform"/>
            <consortium name="The Broad Institute Genome Sequencing Center for Infectious Disease"/>
            <person name="Wu L."/>
            <person name="Ma J."/>
        </authorList>
    </citation>
    <scope>NUCLEOTIDE SEQUENCE [LARGE SCALE GENOMIC DNA]</scope>
    <source>
        <strain evidence="3">CGMCC 1.12851</strain>
    </source>
</reference>
<organism evidence="2 3">
    <name type="scientific">Blastomonas aquatica</name>
    <dbReference type="NCBI Taxonomy" id="1510276"/>
    <lineage>
        <taxon>Bacteria</taxon>
        <taxon>Pseudomonadati</taxon>
        <taxon>Pseudomonadota</taxon>
        <taxon>Alphaproteobacteria</taxon>
        <taxon>Sphingomonadales</taxon>
        <taxon>Sphingomonadaceae</taxon>
        <taxon>Blastomonas</taxon>
    </lineage>
</organism>
<proteinExistence type="predicted"/>
<evidence type="ECO:0000313" key="2">
    <source>
        <dbReference type="EMBL" id="GGB52118.1"/>
    </source>
</evidence>
<protein>
    <submittedName>
        <fullName evidence="2">Uncharacterized protein</fullName>
    </submittedName>
</protein>
<comment type="caution">
    <text evidence="2">The sequence shown here is derived from an EMBL/GenBank/DDBJ whole genome shotgun (WGS) entry which is preliminary data.</text>
</comment>
<evidence type="ECO:0000256" key="1">
    <source>
        <dbReference type="SAM" id="MobiDB-lite"/>
    </source>
</evidence>
<feature type="region of interest" description="Disordered" evidence="1">
    <location>
        <begin position="69"/>
        <end position="101"/>
    </location>
</feature>
<sequence length="101" mass="11592">MADHIGDHIGFIPGRDKDSLTWEFVRIYRLVCGCGRHEHKPVRFVITVAENPLPEPHTIQRQIIECSDEKPDTGKQKKLGSGEVNRRENRARQRGAQIFTC</sequence>
<evidence type="ECO:0000313" key="3">
    <source>
        <dbReference type="Proteomes" id="UP000614261"/>
    </source>
</evidence>
<accession>A0ABQ1IVL0</accession>
<dbReference type="Proteomes" id="UP000614261">
    <property type="component" value="Unassembled WGS sequence"/>
</dbReference>
<dbReference type="EMBL" id="BMGD01000001">
    <property type="protein sequence ID" value="GGB52118.1"/>
    <property type="molecule type" value="Genomic_DNA"/>
</dbReference>
<gene>
    <name evidence="2" type="ORF">GCM10010833_03580</name>
</gene>
<name>A0ABQ1IVL0_9SPHN</name>